<evidence type="ECO:0000313" key="1">
    <source>
        <dbReference type="Proteomes" id="UP000694864"/>
    </source>
</evidence>
<proteinExistence type="predicted"/>
<protein>
    <submittedName>
        <fullName evidence="2">Uncharacterized protein LOC104783837</fullName>
    </submittedName>
</protein>
<dbReference type="PANTHER" id="PTHR34222:SF99">
    <property type="entry name" value="PROTEIN, PUTATIVE-RELATED"/>
    <property type="match status" value="1"/>
</dbReference>
<keyword evidence="1" id="KW-1185">Reference proteome</keyword>
<dbReference type="GeneID" id="104783837"/>
<gene>
    <name evidence="2" type="primary">LOC104783837</name>
</gene>
<dbReference type="PANTHER" id="PTHR34222">
    <property type="entry name" value="GAG_PRE-INTEGRS DOMAIN-CONTAINING PROTEIN"/>
    <property type="match status" value="1"/>
</dbReference>
<dbReference type="Proteomes" id="UP000694864">
    <property type="component" value="Chromosome 4"/>
</dbReference>
<dbReference type="RefSeq" id="XP_010507241.1">
    <property type="nucleotide sequence ID" value="XM_010508939.1"/>
</dbReference>
<name>A0ABM0YX62_CAMSA</name>
<accession>A0ABM0YX62</accession>
<evidence type="ECO:0000313" key="2">
    <source>
        <dbReference type="RefSeq" id="XP_010507241.1"/>
    </source>
</evidence>
<reference evidence="2" key="2">
    <citation type="submission" date="2025-08" db="UniProtKB">
        <authorList>
            <consortium name="RefSeq"/>
        </authorList>
    </citation>
    <scope>IDENTIFICATION</scope>
    <source>
        <tissue evidence="2">Leaf</tissue>
    </source>
</reference>
<sequence>MWDDLFTRFKVNNLPRRYQLEQVVMTLRQDQLDLSSYFTKKKTLWEQLANTKSRNVKKCNCDHVKELLEEADTSRVIQFLMGLNDEFNSIRSQILNMKLQLGSNEIYNMLDQDGSQRLVGVSSRPKPPPTAFQSQAMIPDQNSILMAQGNFQKPRCSHCSLVGHTADKCYKIHKYLPGHPRAKENNYVGSTNLAITGQIEDQKDQKGTEAHGEMSNDQLQQMISYLSAKLQSPSITSCPDKVVASTSNSVPSISQIFGTFLSLYDFTFYDMLTSSIPHETELSFRA</sequence>
<organism evidence="1 2">
    <name type="scientific">Camelina sativa</name>
    <name type="common">False flax</name>
    <name type="synonym">Myagrum sativum</name>
    <dbReference type="NCBI Taxonomy" id="90675"/>
    <lineage>
        <taxon>Eukaryota</taxon>
        <taxon>Viridiplantae</taxon>
        <taxon>Streptophyta</taxon>
        <taxon>Embryophyta</taxon>
        <taxon>Tracheophyta</taxon>
        <taxon>Spermatophyta</taxon>
        <taxon>Magnoliopsida</taxon>
        <taxon>eudicotyledons</taxon>
        <taxon>Gunneridae</taxon>
        <taxon>Pentapetalae</taxon>
        <taxon>rosids</taxon>
        <taxon>malvids</taxon>
        <taxon>Brassicales</taxon>
        <taxon>Brassicaceae</taxon>
        <taxon>Camelineae</taxon>
        <taxon>Camelina</taxon>
    </lineage>
</organism>
<reference evidence="1" key="1">
    <citation type="journal article" date="2014" name="Nat. Commun.">
        <title>The emerging biofuel crop Camelina sativa retains a highly undifferentiated hexaploid genome structure.</title>
        <authorList>
            <person name="Kagale S."/>
            <person name="Koh C."/>
            <person name="Nixon J."/>
            <person name="Bollina V."/>
            <person name="Clarke W.E."/>
            <person name="Tuteja R."/>
            <person name="Spillane C."/>
            <person name="Robinson S.J."/>
            <person name="Links M.G."/>
            <person name="Clarke C."/>
            <person name="Higgins E.E."/>
            <person name="Huebert T."/>
            <person name="Sharpe A.G."/>
            <person name="Parkin I.A."/>
        </authorList>
    </citation>
    <scope>NUCLEOTIDE SEQUENCE [LARGE SCALE GENOMIC DNA]</scope>
    <source>
        <strain evidence="1">cv. DH55</strain>
    </source>
</reference>